<dbReference type="InParanoid" id="A0A140L9V2"/>
<keyword evidence="5" id="KW-0949">S-adenosyl-L-methionine</keyword>
<dbReference type="Gene3D" id="1.10.155.10">
    <property type="entry name" value="Chemotaxis receptor methyltransferase CheR, N-terminal domain"/>
    <property type="match status" value="1"/>
</dbReference>
<dbReference type="SUPFAM" id="SSF47757">
    <property type="entry name" value="Chemotaxis receptor methyltransferase CheR, N-terminal domain"/>
    <property type="match status" value="1"/>
</dbReference>
<dbReference type="Pfam" id="PF01739">
    <property type="entry name" value="CheR"/>
    <property type="match status" value="1"/>
</dbReference>
<dbReference type="InterPro" id="IPR022642">
    <property type="entry name" value="CheR_C"/>
</dbReference>
<dbReference type="InterPro" id="IPR029063">
    <property type="entry name" value="SAM-dependent_MTases_sf"/>
</dbReference>
<dbReference type="Proteomes" id="UP000070427">
    <property type="component" value="Unassembled WGS sequence"/>
</dbReference>
<dbReference type="Gene3D" id="3.40.50.150">
    <property type="entry name" value="Vaccinia Virus protein VP39"/>
    <property type="match status" value="1"/>
</dbReference>
<evidence type="ECO:0000313" key="7">
    <source>
        <dbReference type="EMBL" id="KXG77327.1"/>
    </source>
</evidence>
<comment type="catalytic activity">
    <reaction evidence="1">
        <text>L-glutamyl-[protein] + S-adenosyl-L-methionine = [protein]-L-glutamate 5-O-methyl ester + S-adenosyl-L-homocysteine</text>
        <dbReference type="Rhea" id="RHEA:24452"/>
        <dbReference type="Rhea" id="RHEA-COMP:10208"/>
        <dbReference type="Rhea" id="RHEA-COMP:10311"/>
        <dbReference type="ChEBI" id="CHEBI:29973"/>
        <dbReference type="ChEBI" id="CHEBI:57856"/>
        <dbReference type="ChEBI" id="CHEBI:59789"/>
        <dbReference type="ChEBI" id="CHEBI:82795"/>
        <dbReference type="EC" id="2.1.1.80"/>
    </reaction>
</comment>
<sequence>MTAEEFIKLRDFIYRKTGIYFEERKKYYVESRVEDRIKATGHDNFRSYFTWLRFDVTGKELQELINALTVNETYFFREYYQLKCFAEEILPEIVEKKSSIRVWSAGCSTGEEPYTLAIIMEEMLEGISGVTWEVHATDINTEVIEKAEVGLYSQRSVRLVPEEYKMRYFVAKGEFYEIVPEVKKKVKFYQLNLMDATAMRKMSGFDVIFCRNVLIYFDDASRRQVALYFYEALTEGGYIFLGHSESMSRITPIFKLRRFKNAFVYQK</sequence>
<evidence type="ECO:0000256" key="2">
    <source>
        <dbReference type="ARBA" id="ARBA00012534"/>
    </source>
</evidence>
<dbReference type="AlphaFoldDB" id="A0A140L9V2"/>
<evidence type="ECO:0000256" key="3">
    <source>
        <dbReference type="ARBA" id="ARBA00022603"/>
    </source>
</evidence>
<dbReference type="PANTHER" id="PTHR24422">
    <property type="entry name" value="CHEMOTAXIS PROTEIN METHYLTRANSFERASE"/>
    <property type="match status" value="1"/>
</dbReference>
<dbReference type="STRING" id="520764.AN618_12240"/>
<dbReference type="PATRIC" id="fig|520764.3.peg.1265"/>
<proteinExistence type="predicted"/>
<dbReference type="SUPFAM" id="SSF53335">
    <property type="entry name" value="S-adenosyl-L-methionine-dependent methyltransferases"/>
    <property type="match status" value="1"/>
</dbReference>
<dbReference type="EC" id="2.1.1.80" evidence="2"/>
<evidence type="ECO:0000256" key="1">
    <source>
        <dbReference type="ARBA" id="ARBA00001541"/>
    </source>
</evidence>
<organism evidence="7 8">
    <name type="scientific">Fervidicola ferrireducens</name>
    <dbReference type="NCBI Taxonomy" id="520764"/>
    <lineage>
        <taxon>Bacteria</taxon>
        <taxon>Bacillati</taxon>
        <taxon>Bacillota</taxon>
        <taxon>Clostridia</taxon>
        <taxon>Thermosediminibacterales</taxon>
        <taxon>Thermosediminibacteraceae</taxon>
        <taxon>Fervidicola</taxon>
    </lineage>
</organism>
<dbReference type="PANTHER" id="PTHR24422:SF10">
    <property type="entry name" value="CHEMOTAXIS PROTEIN METHYLTRANSFERASE 2"/>
    <property type="match status" value="1"/>
</dbReference>
<dbReference type="PROSITE" id="PS50123">
    <property type="entry name" value="CHER"/>
    <property type="match status" value="1"/>
</dbReference>
<evidence type="ECO:0000256" key="5">
    <source>
        <dbReference type="ARBA" id="ARBA00022691"/>
    </source>
</evidence>
<dbReference type="InterPro" id="IPR050903">
    <property type="entry name" value="Bact_Chemotaxis_MeTrfase"/>
</dbReference>
<name>A0A140L9V2_9FIRM</name>
<dbReference type="InterPro" id="IPR026024">
    <property type="entry name" value="Chemotaxis_MeTrfase_CheR"/>
</dbReference>
<dbReference type="PRINTS" id="PR00996">
    <property type="entry name" value="CHERMTFRASE"/>
</dbReference>
<dbReference type="GO" id="GO:0008983">
    <property type="term" value="F:protein-glutamate O-methyltransferase activity"/>
    <property type="evidence" value="ECO:0007669"/>
    <property type="project" value="UniProtKB-EC"/>
</dbReference>
<protein>
    <recommendedName>
        <fullName evidence="2">protein-glutamate O-methyltransferase</fullName>
        <ecNumber evidence="2">2.1.1.80</ecNumber>
    </recommendedName>
</protein>
<dbReference type="CDD" id="cd02440">
    <property type="entry name" value="AdoMet_MTases"/>
    <property type="match status" value="1"/>
</dbReference>
<evidence type="ECO:0000256" key="4">
    <source>
        <dbReference type="ARBA" id="ARBA00022679"/>
    </source>
</evidence>
<evidence type="ECO:0000259" key="6">
    <source>
        <dbReference type="PROSITE" id="PS50123"/>
    </source>
</evidence>
<reference evidence="7 8" key="1">
    <citation type="submission" date="2015-12" db="EMBL/GenBank/DDBJ databases">
        <title>Draft genome sequnece of Fervidicola ferrireducens strain Y170.</title>
        <authorList>
            <person name="Patel B.K."/>
        </authorList>
    </citation>
    <scope>NUCLEOTIDE SEQUENCE [LARGE SCALE GENOMIC DNA]</scope>
    <source>
        <strain evidence="7 8">Y170</strain>
    </source>
</reference>
<dbReference type="EMBL" id="LOED01000012">
    <property type="protein sequence ID" value="KXG77327.1"/>
    <property type="molecule type" value="Genomic_DNA"/>
</dbReference>
<dbReference type="InterPro" id="IPR022641">
    <property type="entry name" value="CheR_N"/>
</dbReference>
<dbReference type="InterPro" id="IPR000780">
    <property type="entry name" value="CheR_MeTrfase"/>
</dbReference>
<feature type="domain" description="CheR-type methyltransferase" evidence="6">
    <location>
        <begin position="1"/>
        <end position="267"/>
    </location>
</feature>
<dbReference type="InterPro" id="IPR036804">
    <property type="entry name" value="CheR_N_sf"/>
</dbReference>
<keyword evidence="3 7" id="KW-0489">Methyltransferase</keyword>
<dbReference type="PIRSF" id="PIRSF000410">
    <property type="entry name" value="CheR"/>
    <property type="match status" value="1"/>
</dbReference>
<dbReference type="Pfam" id="PF03705">
    <property type="entry name" value="CheR_N"/>
    <property type="match status" value="1"/>
</dbReference>
<dbReference type="OrthoDB" id="9816309at2"/>
<dbReference type="RefSeq" id="WP_066353177.1">
    <property type="nucleotide sequence ID" value="NZ_LOED01000012.1"/>
</dbReference>
<evidence type="ECO:0000313" key="8">
    <source>
        <dbReference type="Proteomes" id="UP000070427"/>
    </source>
</evidence>
<keyword evidence="4 7" id="KW-0808">Transferase</keyword>
<dbReference type="SMART" id="SM00138">
    <property type="entry name" value="MeTrc"/>
    <property type="match status" value="1"/>
</dbReference>
<keyword evidence="8" id="KW-1185">Reference proteome</keyword>
<comment type="caution">
    <text evidence="7">The sequence shown here is derived from an EMBL/GenBank/DDBJ whole genome shotgun (WGS) entry which is preliminary data.</text>
</comment>
<dbReference type="GO" id="GO:0032259">
    <property type="term" value="P:methylation"/>
    <property type="evidence" value="ECO:0007669"/>
    <property type="project" value="UniProtKB-KW"/>
</dbReference>
<gene>
    <name evidence="7" type="primary">cheR_1</name>
    <name evidence="7" type="ORF">AN618_12240</name>
</gene>
<accession>A0A140L9V2</accession>